<dbReference type="Proteomes" id="UP001497457">
    <property type="component" value="Chromosome 24b"/>
</dbReference>
<evidence type="ECO:0000313" key="2">
    <source>
        <dbReference type="EMBL" id="CAL4995394.1"/>
    </source>
</evidence>
<sequence>MSHRRRLLNLIMGNKGTGVCTLHHIDLHSCKNNLFYPSAAAAAAKDPSFFSTALETMKRIRPGEPRMSFQSTPPADYPYYRRRRRRREESQRRRQYLLRRDWAHDNDVPRRRRQGRRRPQQPVPVPGLDTQQGVAPRLSQLESLALRRAPAAGYDDTATGIVSYGMVGGLVCLSTEGVGTYCFDMLTRTWTKAGDWALPFSGKIEHVPELGVLVGFPTWTWNGNHRVCASLLTCVRTLTPWTLSATVVGRRPELCEAYASLEPPDAWESVQETRLVSLGGGKLCAVQSFESKKDACASCRREDVDKRFAIFTGLEVVRSGEDDGNGEGGIRVIRHKSKRYMLADGDYDDENIFIASVL</sequence>
<reference evidence="2" key="1">
    <citation type="submission" date="2024-10" db="EMBL/GenBank/DDBJ databases">
        <authorList>
            <person name="Ryan C."/>
        </authorList>
    </citation>
    <scope>NUCLEOTIDE SEQUENCE [LARGE SCALE GENOMIC DNA]</scope>
</reference>
<gene>
    <name evidence="2" type="ORF">URODEC1_LOCUS62331</name>
</gene>
<feature type="compositionally biased region" description="Basic residues" evidence="1">
    <location>
        <begin position="110"/>
        <end position="119"/>
    </location>
</feature>
<feature type="region of interest" description="Disordered" evidence="1">
    <location>
        <begin position="61"/>
        <end position="93"/>
    </location>
</feature>
<dbReference type="EMBL" id="OZ075134">
    <property type="protein sequence ID" value="CAL4995394.1"/>
    <property type="molecule type" value="Genomic_DNA"/>
</dbReference>
<dbReference type="PANTHER" id="PTHR33085:SF129">
    <property type="entry name" value="OS04G0426500 PROTEIN"/>
    <property type="match status" value="1"/>
</dbReference>
<proteinExistence type="predicted"/>
<name>A0ABC9B600_9POAL</name>
<dbReference type="PANTHER" id="PTHR33085">
    <property type="entry name" value="OS12G0113100 PROTEIN-RELATED"/>
    <property type="match status" value="1"/>
</dbReference>
<evidence type="ECO:0000256" key="1">
    <source>
        <dbReference type="SAM" id="MobiDB-lite"/>
    </source>
</evidence>
<evidence type="ECO:0000313" key="3">
    <source>
        <dbReference type="Proteomes" id="UP001497457"/>
    </source>
</evidence>
<feature type="region of interest" description="Disordered" evidence="1">
    <location>
        <begin position="107"/>
        <end position="134"/>
    </location>
</feature>
<dbReference type="Pfam" id="PF07893">
    <property type="entry name" value="DUF1668"/>
    <property type="match status" value="1"/>
</dbReference>
<protein>
    <submittedName>
        <fullName evidence="2">Uncharacterized protein</fullName>
    </submittedName>
</protein>
<accession>A0ABC9B600</accession>
<keyword evidence="3" id="KW-1185">Reference proteome</keyword>
<dbReference type="InterPro" id="IPR012871">
    <property type="entry name" value="DUF1668_ORYSA"/>
</dbReference>
<dbReference type="AlphaFoldDB" id="A0ABC9B600"/>
<organism evidence="2 3">
    <name type="scientific">Urochloa decumbens</name>
    <dbReference type="NCBI Taxonomy" id="240449"/>
    <lineage>
        <taxon>Eukaryota</taxon>
        <taxon>Viridiplantae</taxon>
        <taxon>Streptophyta</taxon>
        <taxon>Embryophyta</taxon>
        <taxon>Tracheophyta</taxon>
        <taxon>Spermatophyta</taxon>
        <taxon>Magnoliopsida</taxon>
        <taxon>Liliopsida</taxon>
        <taxon>Poales</taxon>
        <taxon>Poaceae</taxon>
        <taxon>PACMAD clade</taxon>
        <taxon>Panicoideae</taxon>
        <taxon>Panicodae</taxon>
        <taxon>Paniceae</taxon>
        <taxon>Melinidinae</taxon>
        <taxon>Urochloa</taxon>
    </lineage>
</organism>